<sequence>MSTLTSEDDLGFLDDIAEPAVDAPGSRLRSPESLPDHIRAEYERVNLPAPPLAAPPEVRGSFEDYESLHETVINDDALALELGQKHWDENAKFVASLGKWFFWRGSRWEDADYPVTRGQVRDFLRMKADEVFEWAQRQALDSSEEKSKGISAATAKLRRVLGAHSTVTAVEQMARSNAKSIAYAEDFDGNTLLLGTPGGTVDLKTGQLRPARREDMITKFTAVAPAPQGTPAIVWFEFLCRVFPGDDGRGDLETIAFIQRAAGYALTGETTEQKLLFLHGTGRNGKGTIMQTLTGILGEYSRTVSSSLFMATHGQEHPTGLAQLKGARLVASNEIPKGATWNEEVIKSLTGGDTISARLMRQDFFEFQPQLSLFISGNNKPRFKGVGVSMRERFILVPFTRNFTDENGKRDPNLGDKLKAEWPAILRWCIDGAGEWLKMGLAPPETVRAASADYLDEEDDILAFVRDCLVPDKDARTATADIYPAFRKWQEEQGVKSPWTQTAMSRALGEEGNLELKRTRPGGGGSVVNCVIGYRLKINPDAYSSYCDVE</sequence>
<protein>
    <recommendedName>
        <fullName evidence="5">SF3 helicase domain-containing protein</fullName>
    </recommendedName>
</protein>
<dbReference type="PROSITE" id="PS51206">
    <property type="entry name" value="SF3_HELICASE_1"/>
    <property type="match status" value="1"/>
</dbReference>
<evidence type="ECO:0000259" key="5">
    <source>
        <dbReference type="PROSITE" id="PS51206"/>
    </source>
</evidence>
<dbReference type="InterPro" id="IPR014818">
    <property type="entry name" value="Phage/plasmid_primase_P4_C"/>
</dbReference>
<accession>A0A179BUB3</accession>
<dbReference type="SUPFAM" id="SSF52540">
    <property type="entry name" value="P-loop containing nucleoside triphosphate hydrolases"/>
    <property type="match status" value="1"/>
</dbReference>
<feature type="domain" description="SF3 helicase" evidence="5">
    <location>
        <begin position="253"/>
        <end position="412"/>
    </location>
</feature>
<dbReference type="InterPro" id="IPR014015">
    <property type="entry name" value="Helicase_SF3_DNA-vir"/>
</dbReference>
<dbReference type="Gene3D" id="3.40.50.300">
    <property type="entry name" value="P-loop containing nucleotide triphosphate hydrolases"/>
    <property type="match status" value="1"/>
</dbReference>
<dbReference type="InterPro" id="IPR051620">
    <property type="entry name" value="ORF904-like_C"/>
</dbReference>
<dbReference type="PANTHER" id="PTHR35372">
    <property type="entry name" value="ATP BINDING PROTEIN-RELATED"/>
    <property type="match status" value="1"/>
</dbReference>
<dbReference type="Pfam" id="PF19263">
    <property type="entry name" value="DUF5906"/>
    <property type="match status" value="1"/>
</dbReference>
<dbReference type="InterPro" id="IPR027417">
    <property type="entry name" value="P-loop_NTPase"/>
</dbReference>
<evidence type="ECO:0000313" key="6">
    <source>
        <dbReference type="EMBL" id="OAP94813.1"/>
    </source>
</evidence>
<dbReference type="Pfam" id="PF08706">
    <property type="entry name" value="D5_N"/>
    <property type="match status" value="1"/>
</dbReference>
<dbReference type="Pfam" id="PF03288">
    <property type="entry name" value="Pox_D5"/>
    <property type="match status" value="1"/>
</dbReference>
<dbReference type="GO" id="GO:0005524">
    <property type="term" value="F:ATP binding"/>
    <property type="evidence" value="ECO:0007669"/>
    <property type="project" value="UniProtKB-KW"/>
</dbReference>
<evidence type="ECO:0000256" key="3">
    <source>
        <dbReference type="ARBA" id="ARBA00022806"/>
    </source>
</evidence>
<dbReference type="GO" id="GO:0004386">
    <property type="term" value="F:helicase activity"/>
    <property type="evidence" value="ECO:0007669"/>
    <property type="project" value="UniProtKB-KW"/>
</dbReference>
<evidence type="ECO:0000256" key="1">
    <source>
        <dbReference type="ARBA" id="ARBA00022741"/>
    </source>
</evidence>
<dbReference type="InterPro" id="IPR006500">
    <property type="entry name" value="Helicase_put_C_phage/plasmid"/>
</dbReference>
<dbReference type="GO" id="GO:0016787">
    <property type="term" value="F:hydrolase activity"/>
    <property type="evidence" value="ECO:0007669"/>
    <property type="project" value="UniProtKB-KW"/>
</dbReference>
<dbReference type="AlphaFoldDB" id="A0A179BUB3"/>
<organism evidence="6">
    <name type="scientific">Rhizobium leguminosarum</name>
    <dbReference type="NCBI Taxonomy" id="384"/>
    <lineage>
        <taxon>Bacteria</taxon>
        <taxon>Pseudomonadati</taxon>
        <taxon>Pseudomonadota</taxon>
        <taxon>Alphaproteobacteria</taxon>
        <taxon>Hyphomicrobiales</taxon>
        <taxon>Rhizobiaceae</taxon>
        <taxon>Rhizobium/Agrobacterium group</taxon>
        <taxon>Rhizobium</taxon>
    </lineage>
</organism>
<dbReference type="InterPro" id="IPR045455">
    <property type="entry name" value="NrS-1_pol-like_helicase"/>
</dbReference>
<dbReference type="InterPro" id="IPR004968">
    <property type="entry name" value="DNA_primase/NTPase_C"/>
</dbReference>
<keyword evidence="3" id="KW-0347">Helicase</keyword>
<keyword evidence="1" id="KW-0547">Nucleotide-binding</keyword>
<keyword evidence="4" id="KW-0067">ATP-binding</keyword>
<dbReference type="SMART" id="SM00885">
    <property type="entry name" value="D5_N"/>
    <property type="match status" value="1"/>
</dbReference>
<comment type="caution">
    <text evidence="6">The sequence shown here is derived from an EMBL/GenBank/DDBJ whole genome shotgun (WGS) entry which is preliminary data.</text>
</comment>
<reference evidence="6" key="1">
    <citation type="submission" date="2016-04" db="EMBL/GenBank/DDBJ databases">
        <title>Fast-growing isolate from the root nodules of Vavilovia formosa.</title>
        <authorList>
            <person name="Kimeklis A."/>
            <person name="Safronova V."/>
            <person name="Belimov A."/>
            <person name="Andronov E."/>
        </authorList>
    </citation>
    <scope>NUCLEOTIDE SEQUENCE [LARGE SCALE GENOMIC DNA]</scope>
    <source>
        <strain evidence="6">Vaf-46</strain>
    </source>
</reference>
<dbReference type="RefSeq" id="WP_064247228.1">
    <property type="nucleotide sequence ID" value="NZ_CAXURF020000001.1"/>
</dbReference>
<name>A0A179BUB3_RHILE</name>
<dbReference type="NCBIfam" id="TIGR01613">
    <property type="entry name" value="primase_Cterm"/>
    <property type="match status" value="1"/>
</dbReference>
<evidence type="ECO:0000256" key="2">
    <source>
        <dbReference type="ARBA" id="ARBA00022801"/>
    </source>
</evidence>
<dbReference type="PANTHER" id="PTHR35372:SF2">
    <property type="entry name" value="SF3 HELICASE DOMAIN-CONTAINING PROTEIN"/>
    <property type="match status" value="1"/>
</dbReference>
<proteinExistence type="predicted"/>
<keyword evidence="2" id="KW-0378">Hydrolase</keyword>
<gene>
    <name evidence="6" type="ORF">A4U53_19600</name>
</gene>
<evidence type="ECO:0000256" key="4">
    <source>
        <dbReference type="ARBA" id="ARBA00022840"/>
    </source>
</evidence>
<dbReference type="EMBL" id="LWBS01000154">
    <property type="protein sequence ID" value="OAP94813.1"/>
    <property type="molecule type" value="Genomic_DNA"/>
</dbReference>